<dbReference type="CDD" id="cd09729">
    <property type="entry name" value="Cse1_I-E"/>
    <property type="match status" value="1"/>
</dbReference>
<dbReference type="Pfam" id="PF09481">
    <property type="entry name" value="CRISPR_Cse1"/>
    <property type="match status" value="1"/>
</dbReference>
<dbReference type="PATRIC" id="fig|121290.4.peg.827"/>
<dbReference type="InterPro" id="IPR013381">
    <property type="entry name" value="CRISPR-assoc_prot_Cse1"/>
</dbReference>
<dbReference type="EMBL" id="LMTR01000004">
    <property type="protein sequence ID" value="KWT72787.1"/>
    <property type="molecule type" value="Genomic_DNA"/>
</dbReference>
<dbReference type="AlphaFoldDB" id="A0A109BPY7"/>
<dbReference type="OrthoDB" id="5392377at2"/>
<reference evidence="1 2" key="1">
    <citation type="submission" date="2015-10" db="EMBL/GenBank/DDBJ databases">
        <title>Transcriptomic analysis of a linuron degrading triple-species bacterial consortium.</title>
        <authorList>
            <person name="Albers P."/>
        </authorList>
    </citation>
    <scope>NUCLEOTIDE SEQUENCE [LARGE SCALE GENOMIC DNA]</scope>
    <source>
        <strain evidence="1 2">WDL6</strain>
    </source>
</reference>
<proteinExistence type="predicted"/>
<evidence type="ECO:0000313" key="1">
    <source>
        <dbReference type="EMBL" id="KWT72787.1"/>
    </source>
</evidence>
<dbReference type="RefSeq" id="WP_068458877.1">
    <property type="nucleotide sequence ID" value="NZ_LMTR01000004.1"/>
</dbReference>
<dbReference type="Proteomes" id="UP000059074">
    <property type="component" value="Unassembled WGS sequence"/>
</dbReference>
<name>A0A109BPY7_HYPSL</name>
<accession>A0A109BPY7</accession>
<evidence type="ECO:0000313" key="2">
    <source>
        <dbReference type="Proteomes" id="UP000059074"/>
    </source>
</evidence>
<dbReference type="NCBIfam" id="TIGR02547">
    <property type="entry name" value="casA_cse1"/>
    <property type="match status" value="1"/>
</dbReference>
<protein>
    <submittedName>
        <fullName evidence="1">CRISPR-associated protein, Cse1 family</fullName>
    </submittedName>
</protein>
<keyword evidence="2" id="KW-1185">Reference proteome</keyword>
<dbReference type="STRING" id="121290.APY04_0054"/>
<gene>
    <name evidence="1" type="ORF">APY04_0054</name>
</gene>
<sequence>MPEPFSLAGRAWLPVALNTGQRKLVQLGEITRPDIARLDTGRPDTDAALAEFLIGFLAVTIGPDNRSEWLHLYRTPPTREQLEAAFAPFANALVLDGDGPRFFQDRDDLSGDETPVEALFIDAPADHFMLDRRYEALSRTGAAIALLTLQTMAPSGGAGHRTSLRGGGPLTTLVVPRTQPNLWQLLWVNVPEGLKGSVDTATHIFPWLGPTRTSNPKENGVITTPEHVHKAQAFFGMPRRIRLTFEANDGHRRCDLLGALADPDDLIVRTYVTRPWGVNYPSNTWRHPLSPYYKQKDKDAEMLPLHLKSARVGYRNWLGLVSETSSSLTTPAEAVALFRRDRARSIGEQKERLRIKAAGYALDNMKPLEFAEALLPLFAVDPDTNKELDRHAKGMIDAADLGARQLSGSVRIALYGENAKVDSGSTVLGSVTSEFWTETEEHFYARLEALSNAIVAAVEAGSLPDRREEISATHAPRWLEDIRRVALSIFDAAAPIEDSDPERLADAIDARRQLSLMFKGHGKNGKALFAALGLPLPNPTSGNGADKPRNR</sequence>
<comment type="caution">
    <text evidence="1">The sequence shown here is derived from an EMBL/GenBank/DDBJ whole genome shotgun (WGS) entry which is preliminary data.</text>
</comment>
<organism evidence="1 2">
    <name type="scientific">Hyphomicrobium sulfonivorans</name>
    <dbReference type="NCBI Taxonomy" id="121290"/>
    <lineage>
        <taxon>Bacteria</taxon>
        <taxon>Pseudomonadati</taxon>
        <taxon>Pseudomonadota</taxon>
        <taxon>Alphaproteobacteria</taxon>
        <taxon>Hyphomicrobiales</taxon>
        <taxon>Hyphomicrobiaceae</taxon>
        <taxon>Hyphomicrobium</taxon>
    </lineage>
</organism>